<evidence type="ECO:0000256" key="1">
    <source>
        <dbReference type="ARBA" id="ARBA00004496"/>
    </source>
</evidence>
<feature type="region of interest" description="Disordered" evidence="5">
    <location>
        <begin position="1590"/>
        <end position="1610"/>
    </location>
</feature>
<evidence type="ECO:0000313" key="7">
    <source>
        <dbReference type="Proteomes" id="UP000319462"/>
    </source>
</evidence>
<feature type="coiled-coil region" evidence="4">
    <location>
        <begin position="2086"/>
        <end position="2152"/>
    </location>
</feature>
<feature type="compositionally biased region" description="Low complexity" evidence="5">
    <location>
        <begin position="1590"/>
        <end position="1609"/>
    </location>
</feature>
<keyword evidence="2" id="KW-0963">Cytoplasm</keyword>
<feature type="coiled-coil region" evidence="4">
    <location>
        <begin position="80"/>
        <end position="338"/>
    </location>
</feature>
<feature type="region of interest" description="Disordered" evidence="5">
    <location>
        <begin position="1922"/>
        <end position="1948"/>
    </location>
</feature>
<comment type="subcellular location">
    <subcellularLocation>
        <location evidence="1">Cytoplasm</location>
    </subcellularLocation>
</comment>
<feature type="coiled-coil region" evidence="4">
    <location>
        <begin position="2009"/>
        <end position="2036"/>
    </location>
</feature>
<evidence type="ECO:0000256" key="4">
    <source>
        <dbReference type="SAM" id="Coils"/>
    </source>
</evidence>
<dbReference type="PANTHER" id="PTHR19354">
    <property type="entry name" value="ZIPPER PUTATIVE TUMOR SUPPRESSOR 2 HOMOLOG-LIKE PROTEIN-RELATED"/>
    <property type="match status" value="1"/>
</dbReference>
<organism evidence="6 7">
    <name type="scientific">Leishmania braziliensis MHOM/BR/75/M2904</name>
    <dbReference type="NCBI Taxonomy" id="420245"/>
    <lineage>
        <taxon>Eukaryota</taxon>
        <taxon>Discoba</taxon>
        <taxon>Euglenozoa</taxon>
        <taxon>Kinetoplastea</taxon>
        <taxon>Metakinetoplastina</taxon>
        <taxon>Trypanosomatida</taxon>
        <taxon>Trypanosomatidae</taxon>
        <taxon>Leishmaniinae</taxon>
        <taxon>Leishmania</taxon>
        <taxon>Leishmania braziliensis species complex</taxon>
    </lineage>
</organism>
<feature type="coiled-coil region" evidence="4">
    <location>
        <begin position="1687"/>
        <end position="1773"/>
    </location>
</feature>
<feature type="compositionally biased region" description="Polar residues" evidence="5">
    <location>
        <begin position="348"/>
        <end position="362"/>
    </location>
</feature>
<feature type="region of interest" description="Disordered" evidence="5">
    <location>
        <begin position="2383"/>
        <end position="2463"/>
    </location>
</feature>
<protein>
    <submittedName>
        <fullName evidence="6">Hypothetical_protein</fullName>
    </submittedName>
</protein>
<feature type="compositionally biased region" description="Low complexity" evidence="5">
    <location>
        <begin position="2394"/>
        <end position="2403"/>
    </location>
</feature>
<feature type="coiled-coil region" evidence="4">
    <location>
        <begin position="1010"/>
        <end position="1037"/>
    </location>
</feature>
<feature type="coiled-coil region" evidence="4">
    <location>
        <begin position="376"/>
        <end position="455"/>
    </location>
</feature>
<keyword evidence="3 4" id="KW-0175">Coiled coil</keyword>
<feature type="coiled-coil region" evidence="4">
    <location>
        <begin position="928"/>
        <end position="969"/>
    </location>
</feature>
<reference evidence="6 7" key="1">
    <citation type="submission" date="2018-09" db="EMBL/GenBank/DDBJ databases">
        <authorList>
            <person name="Peiro R."/>
            <person name="Begona"/>
            <person name="Cbmso G."/>
            <person name="Lopez M."/>
            <person name="Gonzalez S."/>
        </authorList>
    </citation>
    <scope>NUCLEOTIDE SEQUENCE [LARGE SCALE GENOMIC DNA]</scope>
</reference>
<dbReference type="InterPro" id="IPR045329">
    <property type="entry name" value="LZTS"/>
</dbReference>
<gene>
    <name evidence="6" type="ORF">LBRM2904_34.0210</name>
</gene>
<accession>A0A3P3ZGA3</accession>
<evidence type="ECO:0000256" key="3">
    <source>
        <dbReference type="ARBA" id="ARBA00023054"/>
    </source>
</evidence>
<dbReference type="GO" id="GO:0005737">
    <property type="term" value="C:cytoplasm"/>
    <property type="evidence" value="ECO:0007669"/>
    <property type="project" value="UniProtKB-SubCell"/>
</dbReference>
<feature type="coiled-coil region" evidence="4">
    <location>
        <begin position="1268"/>
        <end position="1309"/>
    </location>
</feature>
<feature type="region of interest" description="Disordered" evidence="5">
    <location>
        <begin position="338"/>
        <end position="371"/>
    </location>
</feature>
<feature type="coiled-coil region" evidence="4">
    <location>
        <begin position="1627"/>
        <end position="1661"/>
    </location>
</feature>
<feature type="coiled-coil region" evidence="4">
    <location>
        <begin position="628"/>
        <end position="662"/>
    </location>
</feature>
<dbReference type="EMBL" id="LS997633">
    <property type="protein sequence ID" value="SYZ69316.1"/>
    <property type="molecule type" value="Genomic_DNA"/>
</dbReference>
<feature type="compositionally biased region" description="Polar residues" evidence="5">
    <location>
        <begin position="2428"/>
        <end position="2457"/>
    </location>
</feature>
<feature type="coiled-coil region" evidence="4">
    <location>
        <begin position="775"/>
        <end position="809"/>
    </location>
</feature>
<dbReference type="Proteomes" id="UP000319462">
    <property type="component" value="Chromosome 34"/>
</dbReference>
<proteinExistence type="predicted"/>
<feature type="coiled-coil region" evidence="4">
    <location>
        <begin position="483"/>
        <end position="517"/>
    </location>
</feature>
<evidence type="ECO:0000256" key="2">
    <source>
        <dbReference type="ARBA" id="ARBA00022490"/>
    </source>
</evidence>
<evidence type="ECO:0000256" key="5">
    <source>
        <dbReference type="SAM" id="MobiDB-lite"/>
    </source>
</evidence>
<feature type="coiled-coil region" evidence="4">
    <location>
        <begin position="1087"/>
        <end position="1114"/>
    </location>
</feature>
<feature type="coiled-coil region" evidence="4">
    <location>
        <begin position="2267"/>
        <end position="2380"/>
    </location>
</feature>
<dbReference type="PANTHER" id="PTHR19354:SF2">
    <property type="entry name" value="LEUCINE-RICH REPEAT-CONTAINING PROTEIN DDB_G0290503"/>
    <property type="match status" value="1"/>
</dbReference>
<name>A0A3P3ZGA3_LEIBR</name>
<evidence type="ECO:0000313" key="6">
    <source>
        <dbReference type="EMBL" id="SYZ69316.1"/>
    </source>
</evidence>
<sequence>MSSALQDARSSSADDASAMWNQIQRMPFQQLQETNDFIYIKKVMSLVARYIFLESDPKMLDPRCTIGIAKLLKIVSAKCLIEFEQLNKRAEETATEMTNLRSAFKAQLSSKEEEIKKLNDLLRKTGVEEASQNAAAGLSNSGGLADLKTENEELSLQLRSLTRQNEELKLALASRSDDKVHITESYDKVQLEYRHLAARYKRLADRSAKTEDMLEELRRKERSTKQSTNEELDRLRQKVQFLQQENYTLVQSRDRAEELREKREAEALHDMTELRRLTKDLLNEERTKNQSLRDELAILKQKSDAHANQLIHQQEVYLNEKEEEITLLRRQLEKATSQQKSRFHRDSSTFVDCSSSHSSATNADDEKVPVISTEKQRRLELEKDNLHAEVEQLELRIDALDEENRRLTRLVKNYESGNEGLYRLRQDLADHTRSVEVLQSENAQLRERLNCMEDSVTFNAALRELCKRVGVTEEEINSLRPQNAAAYSEMDTLKEELSLLKEEVEWLERERRHWMNKVRLQPLMDTKLRFELGLTSEQLKQLDKLVDQMKAGAVIAEGNDESYKDKYFKELQARRRDAEQFNAFVKDRINDALKNAFVDVSAPDTAAAVSALREHIDVITSSSAAEAGAQAQEKIERLTRRLEELEQSENVRAEEVARLREQVVAGTTEKEVICRERDQYREAIFSAAGLSVSQAEVSDDVGARMPGDLGESSAGALSNTKWLTVANTLREQLRVKDTLIDSLSKELALAREKFETRRSADAEQRRNMEFEKKTDTSLQDQIKALTELNEELTERCGALTKINKDLQDTLERLDRGTTKELLLKVVLLRRREATLLQRLRRALTTQEESSAAVRRVESQVKNTLERLREVLEGGSTTANAVLPRSSVGCSMEGEMLNFLDCAVKHVLQGRMFREDSRFLLHLKQVHQAMEANEELLELRLDVKQLRHELADKQAEMDALSAEVAGLRAASTAAEDARVNQGPEYRAAALSKSEAEAATYKQKYTLATKRLEARDKEVAQLEKDIDCARLEVIEVREHIRNVLNESADSQVTSSMSPPRAKVSAAEMARSENEIARLKTVSLGLLHHTMDLQSQSKSLEIELEAKQQEIALLKSSADSQVVTSFVSAAIREHAALRRQSELALIQAKRLKMQLAATEANYHVVANEATVYKTGAYRLYRKYVEQVVSVVDYLRCMQRTSKGSLSPHQAEIMDRRLRKTVSDLDECFGRNKMLAIQLSDAQNTVTTLEHQLSLLHMENGPAKRDALDVKLQEARSRVREHDRLMTEFQEERQFLQAKLKRSEVTNKDLNDEVARLEFGCMTASSLDAELLATLLQLKESVFDKAVAPSLAIESALTTASKKLSAGSADDDDLAIREYKNAVLRQAEVTQQCDTLKRQMLDVDAERRRSEHVAAQLREEVQQANERAALAQQQLEEERQKAMQREARLLQAHETQLEVARRATEHNVQCLQEMVQKKEQLISSLQEQLSAERRKCVEYGLGEAVRMERLHEHMFRENTAMVERFKSAIETVGDSVRHAGESTALHLMPSTCSGVQEQLQALTTETIRLRQELKEARATSIVLESQLEQQVQQQLSTRASHAGAPPTGAPATPVHNTDALMGIIRNQTAMVESLRQREMQLTSELQREKEQRVSMERQLVDVQTQHAEQGGMLQLLSQVTSAGGVSDAPLVGELRAQNAALDQELRMMRQALEEERAHARRFQVDASEWKMHLDVLQAEVSAQQVEAERAQHLATLNEELRVDLNTVKEQNDKLMVAATILKQKLMDEAHRSGESARQYQQEIALAQRMGTIQQESVSHMKVLDHRIRTIQKELNERVEKEKTMLEKNTESQKLVYQLHQQLRAKDRELAFLQEQLRHRKSAPPVLSQQRSSAVASGVQSRGTQVVAAREEPLPQCGKENMIAGPKTATGAPTVAESLPPPSSTSNAPASEVVPKRSILTPISAHDALLQPQIAGIVQREIQKQQRDNLAEISTLRSRAHRLEKDASDAGEQLKGEREVSRQLRIQLRQLREELDRKDAEHAAQLTSMYHQRMRAEAQQSKHSTATETVMASPASASLVENKPANLHYTERALREQVSTLESRVHRYEQELNEIKGARAVAATSVDPAHLSSPADVRAHIEQVRRLEGVIDGLRRRLEVEVPARERELQWRLEQAGNVQHHMTSDIASLRGIPVSEVESIYATTVTADQKTTDELKMELLRKSNELLDLRFTVETMELQLSRVQRHLSDVLAVDAAAAQQRSATITETAGVEALTNVIENLKLVIAKLKSENAELSSTQAQSARYARQSRELRELQKRERCLKTQLEDLSRQLVSMRASSRGDGGSSVSNAELHRRLATEKAAVEQYEMELSSLRLRLSNADRRVVRPLDPTSGTAQATIVTPAAHPTVPPPLPKSRFSHHQQRRGGGVSSLAEQPQRRLSSTRLSEADSATTVPSASLQLSHRDKQ</sequence>
<feature type="coiled-coil region" evidence="4">
    <location>
        <begin position="1403"/>
        <end position="1491"/>
    </location>
</feature>